<accession>A0A368XZ20</accession>
<keyword evidence="1" id="KW-0472">Membrane</keyword>
<evidence type="ECO:0000313" key="2">
    <source>
        <dbReference type="EMBL" id="RCW73233.1"/>
    </source>
</evidence>
<feature type="transmembrane region" description="Helical" evidence="1">
    <location>
        <begin position="6"/>
        <end position="28"/>
    </location>
</feature>
<keyword evidence="1" id="KW-1133">Transmembrane helix</keyword>
<keyword evidence="3" id="KW-1185">Reference proteome</keyword>
<dbReference type="RefSeq" id="WP_281270474.1">
    <property type="nucleotide sequence ID" value="NZ_QPJJ01000004.1"/>
</dbReference>
<dbReference type="EMBL" id="QPJJ01000004">
    <property type="protein sequence ID" value="RCW73233.1"/>
    <property type="molecule type" value="Genomic_DNA"/>
</dbReference>
<dbReference type="Proteomes" id="UP000252585">
    <property type="component" value="Unassembled WGS sequence"/>
</dbReference>
<evidence type="ECO:0000313" key="3">
    <source>
        <dbReference type="Proteomes" id="UP000252585"/>
    </source>
</evidence>
<reference evidence="2 3" key="1">
    <citation type="submission" date="2018-07" db="EMBL/GenBank/DDBJ databases">
        <title>Genomic Encyclopedia of Type Strains, Phase IV (KMG-IV): sequencing the most valuable type-strain genomes for metagenomic binning, comparative biology and taxonomic classification.</title>
        <authorList>
            <person name="Goeker M."/>
        </authorList>
    </citation>
    <scope>NUCLEOTIDE SEQUENCE [LARGE SCALE GENOMIC DNA]</scope>
    <source>
        <strain evidence="2 3">DSM 27696</strain>
    </source>
</reference>
<evidence type="ECO:0000256" key="1">
    <source>
        <dbReference type="SAM" id="Phobius"/>
    </source>
</evidence>
<sequence>MEVVLALVAVGISILVAVINLVTALLHFKRHNKKDRRSAKRRST</sequence>
<name>A0A368XZ20_9BACI</name>
<keyword evidence="1" id="KW-0812">Transmembrane</keyword>
<proteinExistence type="predicted"/>
<comment type="caution">
    <text evidence="2">The sequence shown here is derived from an EMBL/GenBank/DDBJ whole genome shotgun (WGS) entry which is preliminary data.</text>
</comment>
<organism evidence="2 3">
    <name type="scientific">Saliterribacillus persicus</name>
    <dbReference type="NCBI Taxonomy" id="930114"/>
    <lineage>
        <taxon>Bacteria</taxon>
        <taxon>Bacillati</taxon>
        <taxon>Bacillota</taxon>
        <taxon>Bacilli</taxon>
        <taxon>Bacillales</taxon>
        <taxon>Bacillaceae</taxon>
        <taxon>Saliterribacillus</taxon>
    </lineage>
</organism>
<dbReference type="AlphaFoldDB" id="A0A368XZ20"/>
<gene>
    <name evidence="2" type="ORF">DFR57_104231</name>
</gene>
<protein>
    <submittedName>
        <fullName evidence="2">Uncharacterized protein</fullName>
    </submittedName>
</protein>